<proteinExistence type="predicted"/>
<evidence type="ECO:0000313" key="1">
    <source>
        <dbReference type="EMBL" id="RDX58058.1"/>
    </source>
</evidence>
<sequence>MDRVSQPTPSIEEKDISPQPSNTELKLLLAHLKYAYLGDHQQLPVIIANNLNGEQEEKLLEVLKKHKKAIG</sequence>
<reference evidence="1" key="1">
    <citation type="submission" date="2018-05" db="EMBL/GenBank/DDBJ databases">
        <title>Draft genome of Mucuna pruriens seed.</title>
        <authorList>
            <person name="Nnadi N.E."/>
            <person name="Vos R."/>
            <person name="Hasami M.H."/>
            <person name="Devisetty U.K."/>
            <person name="Aguiy J.C."/>
        </authorList>
    </citation>
    <scope>NUCLEOTIDE SEQUENCE [LARGE SCALE GENOMIC DNA]</scope>
    <source>
        <strain evidence="1">JCA_2017</strain>
    </source>
</reference>
<accession>A0A371DZZ2</accession>
<dbReference type="Proteomes" id="UP000257109">
    <property type="component" value="Unassembled WGS sequence"/>
</dbReference>
<gene>
    <name evidence="1" type="ORF">CR513_62649</name>
</gene>
<protein>
    <submittedName>
        <fullName evidence="1">Uncharacterized protein</fullName>
    </submittedName>
</protein>
<evidence type="ECO:0000313" key="2">
    <source>
        <dbReference type="Proteomes" id="UP000257109"/>
    </source>
</evidence>
<dbReference type="AlphaFoldDB" id="A0A371DZZ2"/>
<feature type="non-terminal residue" evidence="1">
    <location>
        <position position="1"/>
    </location>
</feature>
<dbReference type="EMBL" id="QJKJ01017880">
    <property type="protein sequence ID" value="RDX58058.1"/>
    <property type="molecule type" value="Genomic_DNA"/>
</dbReference>
<comment type="caution">
    <text evidence="1">The sequence shown here is derived from an EMBL/GenBank/DDBJ whole genome shotgun (WGS) entry which is preliminary data.</text>
</comment>
<keyword evidence="2" id="KW-1185">Reference proteome</keyword>
<organism evidence="1 2">
    <name type="scientific">Mucuna pruriens</name>
    <name type="common">Velvet bean</name>
    <name type="synonym">Dolichos pruriens</name>
    <dbReference type="NCBI Taxonomy" id="157652"/>
    <lineage>
        <taxon>Eukaryota</taxon>
        <taxon>Viridiplantae</taxon>
        <taxon>Streptophyta</taxon>
        <taxon>Embryophyta</taxon>
        <taxon>Tracheophyta</taxon>
        <taxon>Spermatophyta</taxon>
        <taxon>Magnoliopsida</taxon>
        <taxon>eudicotyledons</taxon>
        <taxon>Gunneridae</taxon>
        <taxon>Pentapetalae</taxon>
        <taxon>rosids</taxon>
        <taxon>fabids</taxon>
        <taxon>Fabales</taxon>
        <taxon>Fabaceae</taxon>
        <taxon>Papilionoideae</taxon>
        <taxon>50 kb inversion clade</taxon>
        <taxon>NPAAA clade</taxon>
        <taxon>indigoferoid/millettioid clade</taxon>
        <taxon>Phaseoleae</taxon>
        <taxon>Mucuna</taxon>
    </lineage>
</organism>
<name>A0A371DZZ2_MUCPR</name>